<dbReference type="InterPro" id="IPR008271">
    <property type="entry name" value="Ser/Thr_kinase_AS"/>
</dbReference>
<feature type="compositionally biased region" description="Low complexity" evidence="8">
    <location>
        <begin position="409"/>
        <end position="426"/>
    </location>
</feature>
<evidence type="ECO:0000256" key="3">
    <source>
        <dbReference type="ARBA" id="ARBA00022679"/>
    </source>
</evidence>
<keyword evidence="9" id="KW-0812">Transmembrane</keyword>
<dbReference type="PROSITE" id="PS00108">
    <property type="entry name" value="PROTEIN_KINASE_ST"/>
    <property type="match status" value="1"/>
</dbReference>
<evidence type="ECO:0000256" key="8">
    <source>
        <dbReference type="SAM" id="MobiDB-lite"/>
    </source>
</evidence>
<accession>A0A8J3TPR3</accession>
<dbReference type="Proteomes" id="UP000650628">
    <property type="component" value="Unassembled WGS sequence"/>
</dbReference>
<evidence type="ECO:0000259" key="10">
    <source>
        <dbReference type="PROSITE" id="PS50011"/>
    </source>
</evidence>
<evidence type="ECO:0000256" key="7">
    <source>
        <dbReference type="PROSITE-ProRule" id="PRU10141"/>
    </source>
</evidence>
<proteinExistence type="predicted"/>
<evidence type="ECO:0000313" key="11">
    <source>
        <dbReference type="EMBL" id="GII29776.1"/>
    </source>
</evidence>
<keyword evidence="6 7" id="KW-0067">ATP-binding</keyword>
<organism evidence="11 12">
    <name type="scientific">Planotetraspora mira</name>
    <dbReference type="NCBI Taxonomy" id="58121"/>
    <lineage>
        <taxon>Bacteria</taxon>
        <taxon>Bacillati</taxon>
        <taxon>Actinomycetota</taxon>
        <taxon>Actinomycetes</taxon>
        <taxon>Streptosporangiales</taxon>
        <taxon>Streptosporangiaceae</taxon>
        <taxon>Planotetraspora</taxon>
    </lineage>
</organism>
<dbReference type="PANTHER" id="PTHR43289">
    <property type="entry name" value="MITOGEN-ACTIVATED PROTEIN KINASE KINASE KINASE 20-RELATED"/>
    <property type="match status" value="1"/>
</dbReference>
<evidence type="ECO:0000256" key="9">
    <source>
        <dbReference type="SAM" id="Phobius"/>
    </source>
</evidence>
<keyword evidence="9" id="KW-1133">Transmembrane helix</keyword>
<dbReference type="RefSeq" id="WP_203953748.1">
    <property type="nucleotide sequence ID" value="NZ_BOOO01000016.1"/>
</dbReference>
<dbReference type="CDD" id="cd14014">
    <property type="entry name" value="STKc_PknB_like"/>
    <property type="match status" value="1"/>
</dbReference>
<protein>
    <recommendedName>
        <fullName evidence="1">non-specific serine/threonine protein kinase</fullName>
        <ecNumber evidence="1">2.7.11.1</ecNumber>
    </recommendedName>
</protein>
<dbReference type="GO" id="GO:0004674">
    <property type="term" value="F:protein serine/threonine kinase activity"/>
    <property type="evidence" value="ECO:0007669"/>
    <property type="project" value="UniProtKB-KW"/>
</dbReference>
<dbReference type="PROSITE" id="PS50011">
    <property type="entry name" value="PROTEIN_KINASE_DOM"/>
    <property type="match status" value="1"/>
</dbReference>
<dbReference type="Gene3D" id="1.10.510.10">
    <property type="entry name" value="Transferase(Phosphotransferase) domain 1"/>
    <property type="match status" value="1"/>
</dbReference>
<dbReference type="InterPro" id="IPR017441">
    <property type="entry name" value="Protein_kinase_ATP_BS"/>
</dbReference>
<feature type="domain" description="Protein kinase" evidence="10">
    <location>
        <begin position="13"/>
        <end position="282"/>
    </location>
</feature>
<evidence type="ECO:0000256" key="6">
    <source>
        <dbReference type="ARBA" id="ARBA00022840"/>
    </source>
</evidence>
<name>A0A8J3TPR3_9ACTN</name>
<dbReference type="GO" id="GO:0005524">
    <property type="term" value="F:ATP binding"/>
    <property type="evidence" value="ECO:0007669"/>
    <property type="project" value="UniProtKB-UniRule"/>
</dbReference>
<dbReference type="PROSITE" id="PS00107">
    <property type="entry name" value="PROTEIN_KINASE_ATP"/>
    <property type="match status" value="1"/>
</dbReference>
<dbReference type="Pfam" id="PF00069">
    <property type="entry name" value="Pkinase"/>
    <property type="match status" value="1"/>
</dbReference>
<keyword evidence="2" id="KW-0723">Serine/threonine-protein kinase</keyword>
<evidence type="ECO:0000256" key="4">
    <source>
        <dbReference type="ARBA" id="ARBA00022741"/>
    </source>
</evidence>
<sequence>MPEQQPRLIAGRYELITPIGRGTMGTVWRAFDRSLARVVAVKQIRQDPGLNRAQREELRERMIREGRIAARVRHPSVATIHDAIEVNGSPWIVMELVDGRSLEQVIDEEGPLPPRLVAQIGYDLLGALRAAHAQNILHRDVKPGNVLLTDAGRVVLTDFGIAKAPGDSPLTRTGMVIGSPGYTAPERARGDYTGPESDMWSLGATLYFAVEGRPAYERGTVQETLAALMTETADPPTQAGPLRPVLEGLLNKDHTLRLSPDRAAAMLRTVADTPSGRPHPSEAPPAAPRTASPSPAPRTPPAAPRATPPPAQRSAQAPAPRSAQAPRPAPPSSPRSASQHADDEGTMVIKRPLPGPPGPAPASSPTSAPAGPPPGPTPARPAAAGPSEEDPTAPGRLPGRPLPREGSGRPHSPAAPAAGHPAARPATPGPVRPAMPGTAPGMPTPQVSGPPPESVPPAPPGDRGLGTDLFAMRGDPTQPETDGTGRRLLTVLAIALAVFIVLAAVAVAAFAAGPGGA</sequence>
<dbReference type="InterPro" id="IPR011009">
    <property type="entry name" value="Kinase-like_dom_sf"/>
</dbReference>
<feature type="binding site" evidence="7">
    <location>
        <position position="42"/>
    </location>
    <ligand>
        <name>ATP</name>
        <dbReference type="ChEBI" id="CHEBI:30616"/>
    </ligand>
</feature>
<keyword evidence="12" id="KW-1185">Reference proteome</keyword>
<dbReference type="SUPFAM" id="SSF56112">
    <property type="entry name" value="Protein kinase-like (PK-like)"/>
    <property type="match status" value="1"/>
</dbReference>
<dbReference type="PANTHER" id="PTHR43289:SF6">
    <property type="entry name" value="SERINE_THREONINE-PROTEIN KINASE NEKL-3"/>
    <property type="match status" value="1"/>
</dbReference>
<feature type="compositionally biased region" description="Pro residues" evidence="8">
    <location>
        <begin position="294"/>
        <end position="311"/>
    </location>
</feature>
<evidence type="ECO:0000313" key="12">
    <source>
        <dbReference type="Proteomes" id="UP000650628"/>
    </source>
</evidence>
<feature type="compositionally biased region" description="Low complexity" evidence="8">
    <location>
        <begin position="312"/>
        <end position="326"/>
    </location>
</feature>
<feature type="compositionally biased region" description="Pro residues" evidence="8">
    <location>
        <begin position="353"/>
        <end position="362"/>
    </location>
</feature>
<gene>
    <name evidence="11" type="ORF">Pmi06nite_32180</name>
</gene>
<keyword evidence="3" id="KW-0808">Transferase</keyword>
<dbReference type="Gene3D" id="3.30.200.20">
    <property type="entry name" value="Phosphorylase Kinase, domain 1"/>
    <property type="match status" value="1"/>
</dbReference>
<dbReference type="EC" id="2.7.11.1" evidence="1"/>
<keyword evidence="9" id="KW-0472">Membrane</keyword>
<evidence type="ECO:0000256" key="2">
    <source>
        <dbReference type="ARBA" id="ARBA00022527"/>
    </source>
</evidence>
<dbReference type="InterPro" id="IPR000719">
    <property type="entry name" value="Prot_kinase_dom"/>
</dbReference>
<feature type="compositionally biased region" description="Pro residues" evidence="8">
    <location>
        <begin position="370"/>
        <end position="379"/>
    </location>
</feature>
<keyword evidence="4 7" id="KW-0547">Nucleotide-binding</keyword>
<evidence type="ECO:0000256" key="1">
    <source>
        <dbReference type="ARBA" id="ARBA00012513"/>
    </source>
</evidence>
<feature type="region of interest" description="Disordered" evidence="8">
    <location>
        <begin position="271"/>
        <end position="466"/>
    </location>
</feature>
<evidence type="ECO:0000256" key="5">
    <source>
        <dbReference type="ARBA" id="ARBA00022777"/>
    </source>
</evidence>
<dbReference type="AlphaFoldDB" id="A0A8J3TPR3"/>
<feature type="compositionally biased region" description="Pro residues" evidence="8">
    <location>
        <begin position="448"/>
        <end position="460"/>
    </location>
</feature>
<comment type="caution">
    <text evidence="11">The sequence shown here is derived from an EMBL/GenBank/DDBJ whole genome shotgun (WGS) entry which is preliminary data.</text>
</comment>
<feature type="transmembrane region" description="Helical" evidence="9">
    <location>
        <begin position="488"/>
        <end position="512"/>
    </location>
</feature>
<reference evidence="11 12" key="1">
    <citation type="submission" date="2021-01" db="EMBL/GenBank/DDBJ databases">
        <title>Whole genome shotgun sequence of Planotetraspora mira NBRC 15435.</title>
        <authorList>
            <person name="Komaki H."/>
            <person name="Tamura T."/>
        </authorList>
    </citation>
    <scope>NUCLEOTIDE SEQUENCE [LARGE SCALE GENOMIC DNA]</scope>
    <source>
        <strain evidence="11 12">NBRC 15435</strain>
    </source>
</reference>
<dbReference type="SMART" id="SM00220">
    <property type="entry name" value="S_TKc"/>
    <property type="match status" value="1"/>
</dbReference>
<dbReference type="EMBL" id="BOOO01000016">
    <property type="protein sequence ID" value="GII29776.1"/>
    <property type="molecule type" value="Genomic_DNA"/>
</dbReference>
<keyword evidence="5" id="KW-0418">Kinase</keyword>